<gene>
    <name evidence="3" type="ORF">GGX14DRAFT_571363</name>
</gene>
<organism evidence="3 4">
    <name type="scientific">Mycena pura</name>
    <dbReference type="NCBI Taxonomy" id="153505"/>
    <lineage>
        <taxon>Eukaryota</taxon>
        <taxon>Fungi</taxon>
        <taxon>Dikarya</taxon>
        <taxon>Basidiomycota</taxon>
        <taxon>Agaricomycotina</taxon>
        <taxon>Agaricomycetes</taxon>
        <taxon>Agaricomycetidae</taxon>
        <taxon>Agaricales</taxon>
        <taxon>Marasmiineae</taxon>
        <taxon>Mycenaceae</taxon>
        <taxon>Mycena</taxon>
    </lineage>
</organism>
<accession>A0AAD6YA57</accession>
<keyword evidence="1" id="KW-0175">Coiled coil</keyword>
<sequence>MPGTGSSRKTAKQPYIQPANSPLDRPAMDIPSSPPPMAPPAHSSRKRGRRAYRSCLDSAPSTPKKSRAGSDVMGDSDREDAHDERESEDGSDVTYDFDFEDPTDDWEPDKITHLILSVVKVREEHDWLKDMIRLYTDALQSTEAALQSTKAKLLTAEAKLDALRNILRESKDGGVTDSDLDAYDYLDSDREDAHDIDEDGDVTHEALIAYNYRDCELDNVLDYMFLFEVSQEERDRLKDTFRLTEDALHSTEAELHSTKDKLLTAEAKLDALTKILR</sequence>
<dbReference type="AlphaFoldDB" id="A0AAD6YA57"/>
<evidence type="ECO:0000256" key="1">
    <source>
        <dbReference type="SAM" id="Coils"/>
    </source>
</evidence>
<name>A0AAD6YA57_9AGAR</name>
<evidence type="ECO:0000313" key="4">
    <source>
        <dbReference type="Proteomes" id="UP001219525"/>
    </source>
</evidence>
<reference evidence="3" key="1">
    <citation type="submission" date="2023-03" db="EMBL/GenBank/DDBJ databases">
        <title>Massive genome expansion in bonnet fungi (Mycena s.s.) driven by repeated elements and novel gene families across ecological guilds.</title>
        <authorList>
            <consortium name="Lawrence Berkeley National Laboratory"/>
            <person name="Harder C.B."/>
            <person name="Miyauchi S."/>
            <person name="Viragh M."/>
            <person name="Kuo A."/>
            <person name="Thoen E."/>
            <person name="Andreopoulos B."/>
            <person name="Lu D."/>
            <person name="Skrede I."/>
            <person name="Drula E."/>
            <person name="Henrissat B."/>
            <person name="Morin E."/>
            <person name="Kohler A."/>
            <person name="Barry K."/>
            <person name="LaButti K."/>
            <person name="Morin E."/>
            <person name="Salamov A."/>
            <person name="Lipzen A."/>
            <person name="Mereny Z."/>
            <person name="Hegedus B."/>
            <person name="Baldrian P."/>
            <person name="Stursova M."/>
            <person name="Weitz H."/>
            <person name="Taylor A."/>
            <person name="Grigoriev I.V."/>
            <person name="Nagy L.G."/>
            <person name="Martin F."/>
            <person name="Kauserud H."/>
        </authorList>
    </citation>
    <scope>NUCLEOTIDE SEQUENCE</scope>
    <source>
        <strain evidence="3">9144</strain>
    </source>
</reference>
<feature type="compositionally biased region" description="Basic residues" evidence="2">
    <location>
        <begin position="43"/>
        <end position="52"/>
    </location>
</feature>
<feature type="compositionally biased region" description="Basic and acidic residues" evidence="2">
    <location>
        <begin position="75"/>
        <end position="85"/>
    </location>
</feature>
<keyword evidence="4" id="KW-1185">Reference proteome</keyword>
<feature type="compositionally biased region" description="Acidic residues" evidence="2">
    <location>
        <begin position="86"/>
        <end position="95"/>
    </location>
</feature>
<evidence type="ECO:0000313" key="3">
    <source>
        <dbReference type="EMBL" id="KAJ7201719.1"/>
    </source>
</evidence>
<dbReference type="Proteomes" id="UP001219525">
    <property type="component" value="Unassembled WGS sequence"/>
</dbReference>
<proteinExistence type="predicted"/>
<dbReference type="EMBL" id="JARJCW010000058">
    <property type="protein sequence ID" value="KAJ7201719.1"/>
    <property type="molecule type" value="Genomic_DNA"/>
</dbReference>
<feature type="coiled-coil region" evidence="1">
    <location>
        <begin position="139"/>
        <end position="166"/>
    </location>
</feature>
<feature type="region of interest" description="Disordered" evidence="2">
    <location>
        <begin position="1"/>
        <end position="95"/>
    </location>
</feature>
<comment type="caution">
    <text evidence="3">The sequence shown here is derived from an EMBL/GenBank/DDBJ whole genome shotgun (WGS) entry which is preliminary data.</text>
</comment>
<evidence type="ECO:0000256" key="2">
    <source>
        <dbReference type="SAM" id="MobiDB-lite"/>
    </source>
</evidence>
<protein>
    <submittedName>
        <fullName evidence="3">Uncharacterized protein</fullName>
    </submittedName>
</protein>